<dbReference type="RefSeq" id="WP_004456476.1">
    <property type="nucleotide sequence ID" value="NZ_CATNXJ010000012.1"/>
</dbReference>
<dbReference type="Pfam" id="PF01807">
    <property type="entry name" value="Zn_ribbon_DnaG"/>
    <property type="match status" value="1"/>
</dbReference>
<feature type="domain" description="Zinc finger CHC2-type" evidence="1">
    <location>
        <begin position="38"/>
        <end position="111"/>
    </location>
</feature>
<feature type="domain" description="DUF3854" evidence="2">
    <location>
        <begin position="271"/>
        <end position="366"/>
    </location>
</feature>
<dbReference type="GO" id="GO:0003899">
    <property type="term" value="F:DNA-directed RNA polymerase activity"/>
    <property type="evidence" value="ECO:0007669"/>
    <property type="project" value="InterPro"/>
</dbReference>
<dbReference type="InterPro" id="IPR036977">
    <property type="entry name" value="DNA_primase_Znf_CHC2"/>
</dbReference>
<name>A0A8H9UXE7_CLOPF</name>
<dbReference type="GO" id="GO:0003677">
    <property type="term" value="F:DNA binding"/>
    <property type="evidence" value="ECO:0007669"/>
    <property type="project" value="InterPro"/>
</dbReference>
<dbReference type="Pfam" id="PF12965">
    <property type="entry name" value="DUF3854"/>
    <property type="match status" value="1"/>
</dbReference>
<dbReference type="GO" id="GO:0008270">
    <property type="term" value="F:zinc ion binding"/>
    <property type="evidence" value="ECO:0007669"/>
    <property type="project" value="InterPro"/>
</dbReference>
<comment type="caution">
    <text evidence="3">The sequence shown here is derived from an EMBL/GenBank/DDBJ whole genome shotgun (WGS) entry which is preliminary data.</text>
</comment>
<dbReference type="InterPro" id="IPR002694">
    <property type="entry name" value="Znf_CHC2"/>
</dbReference>
<evidence type="ECO:0000259" key="2">
    <source>
        <dbReference type="Pfam" id="PF12965"/>
    </source>
</evidence>
<organism evidence="3">
    <name type="scientific">Clostridium perfringens</name>
    <dbReference type="NCBI Taxonomy" id="1502"/>
    <lineage>
        <taxon>Bacteria</taxon>
        <taxon>Bacillati</taxon>
        <taxon>Bacillota</taxon>
        <taxon>Clostridia</taxon>
        <taxon>Eubacteriales</taxon>
        <taxon>Clostridiaceae</taxon>
        <taxon>Clostridium</taxon>
    </lineage>
</organism>
<sequence>MKNYKNKYDFKNDVRFSILTVAEKCSINYDPKPNGHGTFNAECPFCESSSKKLSLVVEANINGKTYTNSYRCFKCGEYGNAIGLYARLKGIDKQTAIKELANDINVSKNKEVEKKIIDSKEHPSCLETADINSLDKVYRAFLDLLPLYESSLKNLRERGLTDDYIRLKKYRSLPRSYKERYAITDKLIEMGFNLEGIAGFYKDKYNHWTFSNSQGFLIPIKTIDNKICSFQIRLDEKIGKMRYLYFTSSKYESGAKALACPSISYGNNTDTIYITEGVLKGDVATFFSNDTFISVPGVNSAIDILIDMLKTLNPINTVICYDMDMYENDDVKKALIKLINILNENNIYCELKLWDKNFKGIDDYYYKLNKTKK</sequence>
<dbReference type="Proteomes" id="UP000859547">
    <property type="component" value="Unassembled WGS sequence"/>
</dbReference>
<evidence type="ECO:0000259" key="1">
    <source>
        <dbReference type="Pfam" id="PF01807"/>
    </source>
</evidence>
<protein>
    <submittedName>
        <fullName evidence="3">DUF3854 domain-containing protein</fullName>
    </submittedName>
</protein>
<dbReference type="EMBL" id="DACTCB010000011">
    <property type="protein sequence ID" value="HAT4308387.1"/>
    <property type="molecule type" value="Genomic_DNA"/>
</dbReference>
<dbReference type="Gene3D" id="3.90.580.10">
    <property type="entry name" value="Zinc finger, CHC2-type domain"/>
    <property type="match status" value="1"/>
</dbReference>
<evidence type="ECO:0000313" key="3">
    <source>
        <dbReference type="EMBL" id="HAT4308387.1"/>
    </source>
</evidence>
<reference evidence="3" key="2">
    <citation type="submission" date="2020-07" db="EMBL/GenBank/DDBJ databases">
        <authorList>
            <consortium name="NCBI Pathogen Detection Project"/>
        </authorList>
    </citation>
    <scope>NUCLEOTIDE SEQUENCE</scope>
    <source>
        <strain evidence="3">C8</strain>
    </source>
</reference>
<dbReference type="GO" id="GO:0006260">
    <property type="term" value="P:DNA replication"/>
    <property type="evidence" value="ECO:0007669"/>
    <property type="project" value="InterPro"/>
</dbReference>
<dbReference type="InterPro" id="IPR024385">
    <property type="entry name" value="DUF3854"/>
</dbReference>
<dbReference type="SUPFAM" id="SSF57783">
    <property type="entry name" value="Zinc beta-ribbon"/>
    <property type="match status" value="1"/>
</dbReference>
<dbReference type="AlphaFoldDB" id="A0A8H9UXE7"/>
<reference evidence="3" key="1">
    <citation type="journal article" date="2018" name="Genome Biol.">
        <title>SKESA: strategic k-mer extension for scrupulous assemblies.</title>
        <authorList>
            <person name="Souvorov A."/>
            <person name="Agarwala R."/>
            <person name="Lipman D.J."/>
        </authorList>
    </citation>
    <scope>NUCLEOTIDE SEQUENCE</scope>
    <source>
        <strain evidence="3">C8</strain>
    </source>
</reference>
<accession>A0A8H9UXE7</accession>
<proteinExistence type="predicted"/>
<gene>
    <name evidence="3" type="ORF">I9080_002199</name>
</gene>